<protein>
    <recommendedName>
        <fullName evidence="3">Peptidase MA-like domain-containing protein</fullName>
    </recommendedName>
</protein>
<evidence type="ECO:0000313" key="1">
    <source>
        <dbReference type="EMBL" id="MCO5725020.1"/>
    </source>
</evidence>
<reference evidence="1 2" key="1">
    <citation type="submission" date="2022-06" db="EMBL/GenBank/DDBJ databases">
        <authorList>
            <person name="Xuan X."/>
        </authorList>
    </citation>
    <scope>NUCLEOTIDE SEQUENCE [LARGE SCALE GENOMIC DNA]</scope>
    <source>
        <strain evidence="1 2">2V75</strain>
    </source>
</reference>
<evidence type="ECO:0008006" key="3">
    <source>
        <dbReference type="Google" id="ProtNLM"/>
    </source>
</evidence>
<organism evidence="1 2">
    <name type="scientific">Robiginitalea marina</name>
    <dbReference type="NCBI Taxonomy" id="2954105"/>
    <lineage>
        <taxon>Bacteria</taxon>
        <taxon>Pseudomonadati</taxon>
        <taxon>Bacteroidota</taxon>
        <taxon>Flavobacteriia</taxon>
        <taxon>Flavobacteriales</taxon>
        <taxon>Flavobacteriaceae</taxon>
        <taxon>Robiginitalea</taxon>
    </lineage>
</organism>
<dbReference type="Proteomes" id="UP001206312">
    <property type="component" value="Unassembled WGS sequence"/>
</dbReference>
<proteinExistence type="predicted"/>
<accession>A0ABT1AYA9</accession>
<evidence type="ECO:0000313" key="2">
    <source>
        <dbReference type="Proteomes" id="UP001206312"/>
    </source>
</evidence>
<name>A0ABT1AYA9_9FLAO</name>
<dbReference type="RefSeq" id="WP_252741396.1">
    <property type="nucleotide sequence ID" value="NZ_JAMXIB010000006.1"/>
</dbReference>
<dbReference type="EMBL" id="JAMXIB010000006">
    <property type="protein sequence ID" value="MCO5725020.1"/>
    <property type="molecule type" value="Genomic_DNA"/>
</dbReference>
<gene>
    <name evidence="1" type="ORF">NG653_09155</name>
</gene>
<comment type="caution">
    <text evidence="1">The sequence shown here is derived from an EMBL/GenBank/DDBJ whole genome shotgun (WGS) entry which is preliminary data.</text>
</comment>
<sequence length="379" mass="43773">MHVTLLLAPLGLRQKSQFIALLFFSMSAFGQTVTYNHLVDSTHAETKAVMALFENYLASNPQNKGKNPFWNSEEQEKHQHYDFLESEFQPSLYMGFPVHVLSIKFKNGVCRIKAQFSYCREDGSPYVLAIANYVAKKENGTYKLYNSLTENKQSWECTTVGLVDFYYPAYHRFDYEKAQKLNGFIRQTCKDFGVQPKPFEYYLADEYDEIQELKGLDYYIGMGGEARPGGKATDDKVYCGGLGEYYAHEVFHVQIDEHFPNKHFWVSEGLATLLGGSRGKTLDWHLKRTNRYLQEHPETDLNHMLRLTNLDHETSYHYVLGGLIARKILDKGGWSSLREFMSAGKSDEAYYQAIEKHLGVKQSELNAYIREQLQLESKK</sequence>
<keyword evidence="2" id="KW-1185">Reference proteome</keyword>